<keyword evidence="1" id="KW-0805">Transcription regulation</keyword>
<evidence type="ECO:0000313" key="6">
    <source>
        <dbReference type="Proteomes" id="UP000189677"/>
    </source>
</evidence>
<name>A0A1U9QUK1_STRNV</name>
<accession>A0A1U9QUK1</accession>
<dbReference type="GO" id="GO:0003677">
    <property type="term" value="F:DNA binding"/>
    <property type="evidence" value="ECO:0007669"/>
    <property type="project" value="UniProtKB-KW"/>
</dbReference>
<keyword evidence="6" id="KW-1185">Reference proteome</keyword>
<dbReference type="Proteomes" id="UP000189677">
    <property type="component" value="Chromosome"/>
</dbReference>
<keyword evidence="3" id="KW-0804">Transcription</keyword>
<evidence type="ECO:0000256" key="3">
    <source>
        <dbReference type="ARBA" id="ARBA00023163"/>
    </source>
</evidence>
<evidence type="ECO:0000256" key="2">
    <source>
        <dbReference type="ARBA" id="ARBA00023125"/>
    </source>
</evidence>
<dbReference type="SUPFAM" id="SSF46785">
    <property type="entry name" value="Winged helix' DNA-binding domain"/>
    <property type="match status" value="1"/>
</dbReference>
<dbReference type="PRINTS" id="PR00035">
    <property type="entry name" value="HTHGNTR"/>
</dbReference>
<reference evidence="5 6" key="1">
    <citation type="submission" date="2016-11" db="EMBL/GenBank/DDBJ databases">
        <title>Complete genome sequence of Streptomyces niveus SCSIO 3406.</title>
        <authorList>
            <person name="Zhu Q."/>
            <person name="Cheng W."/>
            <person name="Song Y."/>
            <person name="Li Q."/>
            <person name="Ju J."/>
        </authorList>
    </citation>
    <scope>NUCLEOTIDE SEQUENCE [LARGE SCALE GENOMIC DNA]</scope>
    <source>
        <strain evidence="5 6">SCSIO 3406</strain>
    </source>
</reference>
<evidence type="ECO:0000256" key="1">
    <source>
        <dbReference type="ARBA" id="ARBA00023015"/>
    </source>
</evidence>
<dbReference type="PANTHER" id="PTHR44846:SF17">
    <property type="entry name" value="GNTR-FAMILY TRANSCRIPTIONAL REGULATOR"/>
    <property type="match status" value="1"/>
</dbReference>
<dbReference type="Gene3D" id="1.10.10.10">
    <property type="entry name" value="Winged helix-like DNA-binding domain superfamily/Winged helix DNA-binding domain"/>
    <property type="match status" value="1"/>
</dbReference>
<organism evidence="5 6">
    <name type="scientific">Streptomyces niveus</name>
    <name type="common">Streptomyces spheroides</name>
    <dbReference type="NCBI Taxonomy" id="193462"/>
    <lineage>
        <taxon>Bacteria</taxon>
        <taxon>Bacillati</taxon>
        <taxon>Actinomycetota</taxon>
        <taxon>Actinomycetes</taxon>
        <taxon>Kitasatosporales</taxon>
        <taxon>Streptomycetaceae</taxon>
        <taxon>Streptomyces</taxon>
    </lineage>
</organism>
<protein>
    <recommendedName>
        <fullName evidence="4">HTH gntR-type domain-containing protein</fullName>
    </recommendedName>
</protein>
<dbReference type="Pfam" id="PF00392">
    <property type="entry name" value="GntR"/>
    <property type="match status" value="1"/>
</dbReference>
<dbReference type="CDD" id="cd07377">
    <property type="entry name" value="WHTH_GntR"/>
    <property type="match status" value="1"/>
</dbReference>
<sequence>MVHRESGHEEPRYRYATIADGLRAAINRGDFRATGRLPTNEELVERFGASRSTVLKALDVLREERLIESRRGSGTFVAPGLPGGAAPAEAEGEAVASESVPAVMLGPSLDKAFKAPAVTLDVYSMTTEVLANRISDQAQRIQEDRATPAPSSITARLMLPDTRAKLWVPSNVDDPEDPRPLQRLQGILYRSVSQIRQALFDLQAKNFVPEVTVDVRVVSSIPDFKLYILNGNLALQGLYEITEHDVMWEKTGEVMTIKDAIGLGSASLLHPYRAAADSPPGADALPGPAAGRMGFVERAQKFFDSRWDHLATEADF</sequence>
<keyword evidence="2" id="KW-0238">DNA-binding</keyword>
<dbReference type="InterPro" id="IPR036388">
    <property type="entry name" value="WH-like_DNA-bd_sf"/>
</dbReference>
<dbReference type="GO" id="GO:0045892">
    <property type="term" value="P:negative regulation of DNA-templated transcription"/>
    <property type="evidence" value="ECO:0007669"/>
    <property type="project" value="TreeGrafter"/>
</dbReference>
<dbReference type="GO" id="GO:0003700">
    <property type="term" value="F:DNA-binding transcription factor activity"/>
    <property type="evidence" value="ECO:0007669"/>
    <property type="project" value="InterPro"/>
</dbReference>
<dbReference type="SMART" id="SM00345">
    <property type="entry name" value="HTH_GNTR"/>
    <property type="match status" value="1"/>
</dbReference>
<dbReference type="AlphaFoldDB" id="A0A1U9QUK1"/>
<dbReference type="PANTHER" id="PTHR44846">
    <property type="entry name" value="MANNOSYL-D-GLYCERATE TRANSPORT/METABOLISM SYSTEM REPRESSOR MNGR-RELATED"/>
    <property type="match status" value="1"/>
</dbReference>
<dbReference type="InterPro" id="IPR050679">
    <property type="entry name" value="Bact_HTH_transcr_reg"/>
</dbReference>
<evidence type="ECO:0000259" key="4">
    <source>
        <dbReference type="PROSITE" id="PS50949"/>
    </source>
</evidence>
<dbReference type="InterPro" id="IPR036390">
    <property type="entry name" value="WH_DNA-bd_sf"/>
</dbReference>
<evidence type="ECO:0000313" key="5">
    <source>
        <dbReference type="EMBL" id="AQU67936.1"/>
    </source>
</evidence>
<dbReference type="EMBL" id="CP018047">
    <property type="protein sequence ID" value="AQU67936.1"/>
    <property type="molecule type" value="Genomic_DNA"/>
</dbReference>
<dbReference type="KEGG" id="snw:BBN63_18615"/>
<proteinExistence type="predicted"/>
<dbReference type="PROSITE" id="PS50949">
    <property type="entry name" value="HTH_GNTR"/>
    <property type="match status" value="1"/>
</dbReference>
<feature type="domain" description="HTH gntR-type" evidence="4">
    <location>
        <begin position="12"/>
        <end position="80"/>
    </location>
</feature>
<dbReference type="RefSeq" id="WP_237285655.1">
    <property type="nucleotide sequence ID" value="NZ_CP018047.1"/>
</dbReference>
<gene>
    <name evidence="5" type="ORF">BBN63_18615</name>
</gene>
<dbReference type="InterPro" id="IPR000524">
    <property type="entry name" value="Tscrpt_reg_HTH_GntR"/>
</dbReference>